<gene>
    <name evidence="1" type="ORF">HD599_001172</name>
</gene>
<keyword evidence="2" id="KW-1185">Reference proteome</keyword>
<proteinExistence type="predicted"/>
<evidence type="ECO:0000313" key="1">
    <source>
        <dbReference type="EMBL" id="MBB5842849.1"/>
    </source>
</evidence>
<evidence type="ECO:0000313" key="2">
    <source>
        <dbReference type="Proteomes" id="UP000536685"/>
    </source>
</evidence>
<accession>A0A841AN49</accession>
<organism evidence="1 2">
    <name type="scientific">Conyzicola lurida</name>
    <dbReference type="NCBI Taxonomy" id="1172621"/>
    <lineage>
        <taxon>Bacteria</taxon>
        <taxon>Bacillati</taxon>
        <taxon>Actinomycetota</taxon>
        <taxon>Actinomycetes</taxon>
        <taxon>Micrococcales</taxon>
        <taxon>Microbacteriaceae</taxon>
        <taxon>Conyzicola</taxon>
    </lineage>
</organism>
<dbReference type="EMBL" id="JACHMJ010000001">
    <property type="protein sequence ID" value="MBB5842849.1"/>
    <property type="molecule type" value="Genomic_DNA"/>
</dbReference>
<dbReference type="Proteomes" id="UP000536685">
    <property type="component" value="Unassembled WGS sequence"/>
</dbReference>
<sequence length="38" mass="4238">MLFSPRAVFDDLMLVVDSTAAAIRNRDFAAPFGYLAKF</sequence>
<dbReference type="AlphaFoldDB" id="A0A841AN49"/>
<reference evidence="1 2" key="1">
    <citation type="submission" date="2020-08" db="EMBL/GenBank/DDBJ databases">
        <title>Sequencing the genomes of 1000 actinobacteria strains.</title>
        <authorList>
            <person name="Klenk H.-P."/>
        </authorList>
    </citation>
    <scope>NUCLEOTIDE SEQUENCE [LARGE SCALE GENOMIC DNA]</scope>
    <source>
        <strain evidence="1 2">DSM 105784</strain>
    </source>
</reference>
<protein>
    <submittedName>
        <fullName evidence="1">Uncharacterized protein</fullName>
    </submittedName>
</protein>
<comment type="caution">
    <text evidence="1">The sequence shown here is derived from an EMBL/GenBank/DDBJ whole genome shotgun (WGS) entry which is preliminary data.</text>
</comment>
<name>A0A841AN49_9MICO</name>